<evidence type="ECO:0000256" key="4">
    <source>
        <dbReference type="SAM" id="MobiDB-lite"/>
    </source>
</evidence>
<dbReference type="SUPFAM" id="SSF47473">
    <property type="entry name" value="EF-hand"/>
    <property type="match status" value="1"/>
</dbReference>
<feature type="domain" description="EF-hand" evidence="5">
    <location>
        <begin position="84"/>
        <end position="119"/>
    </location>
</feature>
<evidence type="ECO:0000256" key="3">
    <source>
        <dbReference type="ARBA" id="ARBA00022837"/>
    </source>
</evidence>
<feature type="domain" description="EF-hand" evidence="5">
    <location>
        <begin position="48"/>
        <end position="83"/>
    </location>
</feature>
<accession>A0AAV8T7F1</accession>
<keyword evidence="2" id="KW-0677">Repeat</keyword>
<evidence type="ECO:0000313" key="6">
    <source>
        <dbReference type="EMBL" id="KAJ8762113.1"/>
    </source>
</evidence>
<evidence type="ECO:0000256" key="1">
    <source>
        <dbReference type="ARBA" id="ARBA00022723"/>
    </source>
</evidence>
<feature type="compositionally biased region" description="Low complexity" evidence="4">
    <location>
        <begin position="35"/>
        <end position="44"/>
    </location>
</feature>
<keyword evidence="3" id="KW-0106">Calcium</keyword>
<dbReference type="AlphaFoldDB" id="A0AAV8T7F1"/>
<feature type="region of interest" description="Disordered" evidence="4">
    <location>
        <begin position="26"/>
        <end position="48"/>
    </location>
</feature>
<dbReference type="PANTHER" id="PTHR10891">
    <property type="entry name" value="EF-HAND CALCIUM-BINDING DOMAIN CONTAINING PROTEIN"/>
    <property type="match status" value="1"/>
</dbReference>
<dbReference type="GO" id="GO:0005509">
    <property type="term" value="F:calcium ion binding"/>
    <property type="evidence" value="ECO:0007669"/>
    <property type="project" value="InterPro"/>
</dbReference>
<dbReference type="InterPro" id="IPR011992">
    <property type="entry name" value="EF-hand-dom_pair"/>
</dbReference>
<name>A0AAV8T7F1_9ROSI</name>
<dbReference type="InterPro" id="IPR018247">
    <property type="entry name" value="EF_Hand_1_Ca_BS"/>
</dbReference>
<dbReference type="InterPro" id="IPR039647">
    <property type="entry name" value="EF_hand_pair_protein_CML-like"/>
</dbReference>
<proteinExistence type="predicted"/>
<evidence type="ECO:0000256" key="2">
    <source>
        <dbReference type="ARBA" id="ARBA00022737"/>
    </source>
</evidence>
<reference evidence="6 7" key="1">
    <citation type="submission" date="2021-09" db="EMBL/GenBank/DDBJ databases">
        <title>Genomic insights and catalytic innovation underlie evolution of tropane alkaloids biosynthesis.</title>
        <authorList>
            <person name="Wang Y.-J."/>
            <person name="Tian T."/>
            <person name="Huang J.-P."/>
            <person name="Huang S.-X."/>
        </authorList>
    </citation>
    <scope>NUCLEOTIDE SEQUENCE [LARGE SCALE GENOMIC DNA]</scope>
    <source>
        <strain evidence="6">KIB-2018</strain>
        <tissue evidence="6">Leaf</tissue>
    </source>
</reference>
<dbReference type="FunFam" id="1.10.238.10:FF:000001">
    <property type="entry name" value="Calmodulin 1"/>
    <property type="match status" value="1"/>
</dbReference>
<dbReference type="PROSITE" id="PS50222">
    <property type="entry name" value="EF_HAND_2"/>
    <property type="match status" value="3"/>
</dbReference>
<dbReference type="CDD" id="cd00051">
    <property type="entry name" value="EFh"/>
    <property type="match status" value="2"/>
</dbReference>
<dbReference type="InterPro" id="IPR002048">
    <property type="entry name" value="EF_hand_dom"/>
</dbReference>
<gene>
    <name evidence="6" type="ORF">K2173_007263</name>
</gene>
<dbReference type="Gene3D" id="1.10.238.10">
    <property type="entry name" value="EF-hand"/>
    <property type="match status" value="2"/>
</dbReference>
<feature type="domain" description="EF-hand" evidence="5">
    <location>
        <begin position="156"/>
        <end position="186"/>
    </location>
</feature>
<dbReference type="Pfam" id="PF13499">
    <property type="entry name" value="EF-hand_7"/>
    <property type="match status" value="2"/>
</dbReference>
<evidence type="ECO:0000259" key="5">
    <source>
        <dbReference type="PROSITE" id="PS50222"/>
    </source>
</evidence>
<protein>
    <recommendedName>
        <fullName evidence="5">EF-hand domain-containing protein</fullName>
    </recommendedName>
</protein>
<dbReference type="SMART" id="SM00054">
    <property type="entry name" value="EFh"/>
    <property type="match status" value="3"/>
</dbReference>
<sequence length="186" mass="21015">MATSSPRFSKVSKWFASGRLKSSLSRRHAKTKLLSAPSSPSITPRRSRNQEELLNVFNHFDTDGDGKISSEELGAYFASIGERMPSDEVQKIINDFDVNGDSLLEFSEFLKLVGGDKEVEEDDLKRAFEIYEAQDVDGCITPRGLQKMLNRFGDPKSMEECENMIRAFDLDGNGVLDFHEFQQMMS</sequence>
<keyword evidence="7" id="KW-1185">Reference proteome</keyword>
<dbReference type="PROSITE" id="PS00018">
    <property type="entry name" value="EF_HAND_1"/>
    <property type="match status" value="2"/>
</dbReference>
<evidence type="ECO:0000313" key="7">
    <source>
        <dbReference type="Proteomes" id="UP001159364"/>
    </source>
</evidence>
<dbReference type="EMBL" id="JAIWQS010000006">
    <property type="protein sequence ID" value="KAJ8762113.1"/>
    <property type="molecule type" value="Genomic_DNA"/>
</dbReference>
<keyword evidence="1" id="KW-0479">Metal-binding</keyword>
<dbReference type="Proteomes" id="UP001159364">
    <property type="component" value="Linkage Group LG06"/>
</dbReference>
<comment type="caution">
    <text evidence="6">The sequence shown here is derived from an EMBL/GenBank/DDBJ whole genome shotgun (WGS) entry which is preliminary data.</text>
</comment>
<organism evidence="6 7">
    <name type="scientific">Erythroxylum novogranatense</name>
    <dbReference type="NCBI Taxonomy" id="1862640"/>
    <lineage>
        <taxon>Eukaryota</taxon>
        <taxon>Viridiplantae</taxon>
        <taxon>Streptophyta</taxon>
        <taxon>Embryophyta</taxon>
        <taxon>Tracheophyta</taxon>
        <taxon>Spermatophyta</taxon>
        <taxon>Magnoliopsida</taxon>
        <taxon>eudicotyledons</taxon>
        <taxon>Gunneridae</taxon>
        <taxon>Pentapetalae</taxon>
        <taxon>rosids</taxon>
        <taxon>fabids</taxon>
        <taxon>Malpighiales</taxon>
        <taxon>Erythroxylaceae</taxon>
        <taxon>Erythroxylum</taxon>
    </lineage>
</organism>